<dbReference type="PANTHER" id="PTHR37690:SF1">
    <property type="entry name" value="CHORISMATE DEHYDRATASE"/>
    <property type="match status" value="1"/>
</dbReference>
<evidence type="ECO:0000256" key="1">
    <source>
        <dbReference type="ARBA" id="ARBA00004863"/>
    </source>
</evidence>
<gene>
    <name evidence="4" type="primary">mqnA</name>
    <name evidence="5" type="ORF">PZE19_02525</name>
</gene>
<evidence type="ECO:0000256" key="2">
    <source>
        <dbReference type="ARBA" id="ARBA00022428"/>
    </source>
</evidence>
<protein>
    <recommendedName>
        <fullName evidence="4">Chorismate dehydratase</fullName>
        <ecNumber evidence="4">4.2.1.151</ecNumber>
    </recommendedName>
    <alternativeName>
        <fullName evidence="4">Menaquinone biosynthetic enzyme MqnA</fullName>
    </alternativeName>
</protein>
<dbReference type="EC" id="4.2.1.151" evidence="4"/>
<evidence type="ECO:0000256" key="4">
    <source>
        <dbReference type="HAMAP-Rule" id="MF_00995"/>
    </source>
</evidence>
<sequence length="275" mass="30052">MASPVRVGAVSYLNAKPLYYRLEEFAPEARLEMEVPSRLAERLAAGELDVALIPSVEYLRGASRGYEILPGFAIGARGPVRSVKLFSKVPAAAIDRLALDAGSRTSQALVQVWLEARHGVRPSRIEPLPLGVSALESTADAVLVIGDRAMKVPEGPFHEVVDLAAAWRELTGLPFVFALWVVRRGADLGDVPEALARCRAEGLEHADELARIHGPRLGLDFRTCYDYLTRVLSYDLGEPELAGLRRFAAMAARLGLAPEGVNLVFHRPRDLATRR</sequence>
<dbReference type="EMBL" id="JARRAG010000001">
    <property type="protein sequence ID" value="MDG3002650.1"/>
    <property type="molecule type" value="Genomic_DNA"/>
</dbReference>
<dbReference type="InterPro" id="IPR030868">
    <property type="entry name" value="MqnA"/>
</dbReference>
<comment type="similarity">
    <text evidence="4">Belongs to the MqnA/MqnD family. MqnA subfamily.</text>
</comment>
<reference evidence="5 6" key="1">
    <citation type="submission" date="2023-03" db="EMBL/GenBank/DDBJ databases">
        <title>Paludisphaera mucosa sp. nov. a novel planctomycete from northern fen.</title>
        <authorList>
            <person name="Ivanova A."/>
        </authorList>
    </citation>
    <scope>NUCLEOTIDE SEQUENCE [LARGE SCALE GENOMIC DNA]</scope>
    <source>
        <strain evidence="5 6">Pla2</strain>
    </source>
</reference>
<comment type="catalytic activity">
    <reaction evidence="4">
        <text>chorismate = 3-[(1-carboxyvinyl)-oxy]benzoate + H2O</text>
        <dbReference type="Rhea" id="RHEA:40051"/>
        <dbReference type="ChEBI" id="CHEBI:15377"/>
        <dbReference type="ChEBI" id="CHEBI:29748"/>
        <dbReference type="ChEBI" id="CHEBI:76981"/>
        <dbReference type="EC" id="4.2.1.151"/>
    </reaction>
</comment>
<comment type="function">
    <text evidence="4">Catalyzes the dehydration of chorismate into 3-[(1-carboxyvinyl)oxy]benzoate, a step in the biosynthesis of menaquinone (MK, vitamin K2).</text>
</comment>
<evidence type="ECO:0000256" key="3">
    <source>
        <dbReference type="ARBA" id="ARBA00023239"/>
    </source>
</evidence>
<evidence type="ECO:0000313" key="5">
    <source>
        <dbReference type="EMBL" id="MDG3002650.1"/>
    </source>
</evidence>
<name>A0ABT6F5G6_9BACT</name>
<dbReference type="Proteomes" id="UP001216907">
    <property type="component" value="Unassembled WGS sequence"/>
</dbReference>
<comment type="caution">
    <text evidence="5">The sequence shown here is derived from an EMBL/GenBank/DDBJ whole genome shotgun (WGS) entry which is preliminary data.</text>
</comment>
<dbReference type="SUPFAM" id="SSF53850">
    <property type="entry name" value="Periplasmic binding protein-like II"/>
    <property type="match status" value="1"/>
</dbReference>
<dbReference type="PANTHER" id="PTHR37690">
    <property type="entry name" value="CHORISMATE DEHYDRATASE"/>
    <property type="match status" value="1"/>
</dbReference>
<dbReference type="InterPro" id="IPR003773">
    <property type="entry name" value="Menaquinone_biosynth"/>
</dbReference>
<dbReference type="Gene3D" id="3.40.190.10">
    <property type="entry name" value="Periplasmic binding protein-like II"/>
    <property type="match status" value="2"/>
</dbReference>
<accession>A0ABT6F5G6</accession>
<dbReference type="Pfam" id="PF02621">
    <property type="entry name" value="VitK2_biosynth"/>
    <property type="match status" value="1"/>
</dbReference>
<evidence type="ECO:0000313" key="6">
    <source>
        <dbReference type="Proteomes" id="UP001216907"/>
    </source>
</evidence>
<dbReference type="HAMAP" id="MF_00995">
    <property type="entry name" value="MqnA"/>
    <property type="match status" value="1"/>
</dbReference>
<dbReference type="CDD" id="cd13634">
    <property type="entry name" value="PBP2_Sco4506"/>
    <property type="match status" value="1"/>
</dbReference>
<organism evidence="5 6">
    <name type="scientific">Paludisphaera mucosa</name>
    <dbReference type="NCBI Taxonomy" id="3030827"/>
    <lineage>
        <taxon>Bacteria</taxon>
        <taxon>Pseudomonadati</taxon>
        <taxon>Planctomycetota</taxon>
        <taxon>Planctomycetia</taxon>
        <taxon>Isosphaerales</taxon>
        <taxon>Isosphaeraceae</taxon>
        <taxon>Paludisphaera</taxon>
    </lineage>
</organism>
<keyword evidence="6" id="KW-1185">Reference proteome</keyword>
<comment type="pathway">
    <text evidence="1 4">Quinol/quinone metabolism; menaquinone biosynthesis.</text>
</comment>
<proteinExistence type="inferred from homology"/>
<keyword evidence="3 4" id="KW-0456">Lyase</keyword>
<dbReference type="RefSeq" id="WP_277859014.1">
    <property type="nucleotide sequence ID" value="NZ_JARRAG010000001.1"/>
</dbReference>
<keyword evidence="2 4" id="KW-0474">Menaquinone biosynthesis</keyword>